<evidence type="ECO:0000259" key="1">
    <source>
        <dbReference type="Pfam" id="PF21544"/>
    </source>
</evidence>
<name>A0A3B0T2T8_9ZZZZ</name>
<dbReference type="InterPro" id="IPR026444">
    <property type="entry name" value="Secre_tail"/>
</dbReference>
<protein>
    <submittedName>
        <fullName evidence="2">Immunoreactive 84kD antigen PG93</fullName>
    </submittedName>
</protein>
<gene>
    <name evidence="2" type="ORF">MNBD_BACTEROID01-1527</name>
</gene>
<reference evidence="2" key="1">
    <citation type="submission" date="2018-06" db="EMBL/GenBank/DDBJ databases">
        <authorList>
            <person name="Zhirakovskaya E."/>
        </authorList>
    </citation>
    <scope>NUCLEOTIDE SEQUENCE</scope>
</reference>
<dbReference type="AlphaFoldDB" id="A0A3B0T2T8"/>
<proteinExistence type="predicted"/>
<dbReference type="InterPro" id="IPR011047">
    <property type="entry name" value="Quinoprotein_ADH-like_sf"/>
</dbReference>
<dbReference type="InterPro" id="IPR048954">
    <property type="entry name" value="PorZ_N"/>
</dbReference>
<evidence type="ECO:0000313" key="2">
    <source>
        <dbReference type="EMBL" id="VAW12258.1"/>
    </source>
</evidence>
<sequence length="777" mass="86757">MKQVFTLLLIVFFSLQSFSKRKIGEWQDYLSYAKTFKIAKAGGKIYCASEGGLFYYDTSDNSVNKLDGFIRLSDFGIKTIAYSDANGVLVVAYKNSNVDLIFDNGMVFNLSDIKRKSIMGNKTINNILFVNDVAYLSCGFGIVAINLTRREIKDTYKIGEDGGYINVLDMEFDGQELYAATENGIYHAAIDEPNLLDYKSWHRFENIPDPTGTYYHIAFHGGRIIVAHTTGRWKTNNFYLFNNGNWEPYLPQLSYAFDMQVNGGYMAVSTSNEVFIIDSNQNIVKRFNNYPFVDGIENEIAARSSIYLGGNNLWIADYNLGLIKGASDVYESIFPDGPLDNSAFYLYTNENDLFVASGGRTEGWNNVWKAPKLQKFTNNSWTYYTKREYPEMGKFWDIVTVVADPSDPGHIFVGSWGGGLLEFNNKELTERYTPLNSSLQTALESDTLQHYIRIGGMDFDSQGNLWVTNSEVPNVLCVKRPNGEWESYSLPEIANNKSIGQLIVTQNDDKWIVVPRGHNLYVVKNDLSEKTPLKVQSYFNNGETELITEMSDVFSIAEDLDGAIWVGTSKGVAVYFSPQRLWETGTMFATQPSLDLNDGLYHPLLEKEIVTAIAVDGANRKWMGTNNSGVFLISENGETEIEHFTTENSPLLSNTITSIAINNHSGEVFIGTGEGIISYQGDATQGGNDYANVYVYPNPIRETYSGPIVVTGLVAESDVKITDISGNLVFQTTSSGGQAIWNGENLNGKRVKTGVYLVFCNGPNGEKTHISKLLFIN</sequence>
<dbReference type="SUPFAM" id="SSF101898">
    <property type="entry name" value="NHL repeat"/>
    <property type="match status" value="1"/>
</dbReference>
<dbReference type="InterPro" id="IPR015943">
    <property type="entry name" value="WD40/YVTN_repeat-like_dom_sf"/>
</dbReference>
<dbReference type="Gene3D" id="2.130.10.10">
    <property type="entry name" value="YVTN repeat-like/Quinoprotein amine dehydrogenase"/>
    <property type="match status" value="2"/>
</dbReference>
<accession>A0A3B0T2T8</accession>
<dbReference type="SUPFAM" id="SSF50998">
    <property type="entry name" value="Quinoprotein alcohol dehydrogenase-like"/>
    <property type="match status" value="1"/>
</dbReference>
<dbReference type="EMBL" id="UOEP01000001">
    <property type="protein sequence ID" value="VAW12258.1"/>
    <property type="molecule type" value="Genomic_DNA"/>
</dbReference>
<feature type="domain" description="PorZ N-terminal beta-propeller" evidence="1">
    <location>
        <begin position="45"/>
        <end position="202"/>
    </location>
</feature>
<organism evidence="2">
    <name type="scientific">hydrothermal vent metagenome</name>
    <dbReference type="NCBI Taxonomy" id="652676"/>
    <lineage>
        <taxon>unclassified sequences</taxon>
        <taxon>metagenomes</taxon>
        <taxon>ecological metagenomes</taxon>
    </lineage>
</organism>
<dbReference type="Pfam" id="PF21544">
    <property type="entry name" value="PorZ_N_b_propeller"/>
    <property type="match status" value="1"/>
</dbReference>
<dbReference type="NCBIfam" id="TIGR04183">
    <property type="entry name" value="Por_Secre_tail"/>
    <property type="match status" value="1"/>
</dbReference>